<reference evidence="2" key="2">
    <citation type="submission" date="2025-09" db="UniProtKB">
        <authorList>
            <consortium name="Ensembl"/>
        </authorList>
    </citation>
    <scope>IDENTIFICATION</scope>
</reference>
<protein>
    <submittedName>
        <fullName evidence="2">Uncharacterized protein</fullName>
    </submittedName>
</protein>
<reference evidence="2" key="1">
    <citation type="submission" date="2025-08" db="UniProtKB">
        <authorList>
            <consortium name="Ensembl"/>
        </authorList>
    </citation>
    <scope>IDENTIFICATION</scope>
</reference>
<name>A0A8C4NHM7_EPTBU</name>
<accession>A0A8C4NHM7</accession>
<evidence type="ECO:0000313" key="2">
    <source>
        <dbReference type="Ensembl" id="ENSEBUP00000004375.1"/>
    </source>
</evidence>
<dbReference type="GeneTree" id="ENSGT00390000009505"/>
<dbReference type="Ensembl" id="ENSEBUT00000004808.1">
    <property type="protein sequence ID" value="ENSEBUP00000004375.1"/>
    <property type="gene ID" value="ENSEBUG00000003094.1"/>
</dbReference>
<keyword evidence="3" id="KW-1185">Reference proteome</keyword>
<evidence type="ECO:0000313" key="3">
    <source>
        <dbReference type="Proteomes" id="UP000694388"/>
    </source>
</evidence>
<proteinExistence type="predicted"/>
<dbReference type="PANTHER" id="PTHR31101">
    <property type="entry name" value="UPF0547 PROTEIN C16ORF87"/>
    <property type="match status" value="1"/>
</dbReference>
<dbReference type="OMA" id="QHVPVAC"/>
<evidence type="ECO:0000256" key="1">
    <source>
        <dbReference type="SAM" id="MobiDB-lite"/>
    </source>
</evidence>
<organism evidence="2 3">
    <name type="scientific">Eptatretus burgeri</name>
    <name type="common">Inshore hagfish</name>
    <dbReference type="NCBI Taxonomy" id="7764"/>
    <lineage>
        <taxon>Eukaryota</taxon>
        <taxon>Metazoa</taxon>
        <taxon>Chordata</taxon>
        <taxon>Craniata</taxon>
        <taxon>Vertebrata</taxon>
        <taxon>Cyclostomata</taxon>
        <taxon>Myxini</taxon>
        <taxon>Myxiniformes</taxon>
        <taxon>Myxinidae</taxon>
        <taxon>Eptatretinae</taxon>
        <taxon>Eptatretus</taxon>
    </lineage>
</organism>
<dbReference type="AlphaFoldDB" id="A0A8C4NHM7"/>
<feature type="region of interest" description="Disordered" evidence="1">
    <location>
        <begin position="54"/>
        <end position="129"/>
    </location>
</feature>
<dbReference type="Proteomes" id="UP000694388">
    <property type="component" value="Unplaced"/>
</dbReference>
<sequence>MGVKSGPLKDFHALVLKPFQCCFCCMLQVPVACKSCTCGNVFISRKLLVQTQAEKVPSVTEVKPEGKRRRTERASRDGPEISVLKAAESRKAGLARTSGVTEGPLHSESARRRRGRPKGSPGKGRLEEKAERVEKDYDVYANLSEDKAFVFAVALAEINRKILNQRLLL</sequence>
<dbReference type="InterPro" id="IPR040246">
    <property type="entry name" value="C16orf87-like"/>
</dbReference>